<organism evidence="3 4">
    <name type="scientific">Crotalaria pallida</name>
    <name type="common">Smooth rattlebox</name>
    <name type="synonym">Crotalaria striata</name>
    <dbReference type="NCBI Taxonomy" id="3830"/>
    <lineage>
        <taxon>Eukaryota</taxon>
        <taxon>Viridiplantae</taxon>
        <taxon>Streptophyta</taxon>
        <taxon>Embryophyta</taxon>
        <taxon>Tracheophyta</taxon>
        <taxon>Spermatophyta</taxon>
        <taxon>Magnoliopsida</taxon>
        <taxon>eudicotyledons</taxon>
        <taxon>Gunneridae</taxon>
        <taxon>Pentapetalae</taxon>
        <taxon>rosids</taxon>
        <taxon>fabids</taxon>
        <taxon>Fabales</taxon>
        <taxon>Fabaceae</taxon>
        <taxon>Papilionoideae</taxon>
        <taxon>50 kb inversion clade</taxon>
        <taxon>genistoids sensu lato</taxon>
        <taxon>core genistoids</taxon>
        <taxon>Crotalarieae</taxon>
        <taxon>Crotalaria</taxon>
    </lineage>
</organism>
<dbReference type="PANTHER" id="PTHR33640:SF32">
    <property type="entry name" value="PROTEIN, PUTATIVE-RELATED"/>
    <property type="match status" value="1"/>
</dbReference>
<keyword evidence="2" id="KW-0812">Transmembrane</keyword>
<feature type="compositionally biased region" description="Basic and acidic residues" evidence="1">
    <location>
        <begin position="263"/>
        <end position="273"/>
    </location>
</feature>
<evidence type="ECO:0000313" key="4">
    <source>
        <dbReference type="Proteomes" id="UP001372338"/>
    </source>
</evidence>
<accession>A0AAN9HY21</accession>
<evidence type="ECO:0000256" key="2">
    <source>
        <dbReference type="SAM" id="Phobius"/>
    </source>
</evidence>
<comment type="caution">
    <text evidence="3">The sequence shown here is derived from an EMBL/GenBank/DDBJ whole genome shotgun (WGS) entry which is preliminary data.</text>
</comment>
<feature type="region of interest" description="Disordered" evidence="1">
    <location>
        <begin position="124"/>
        <end position="161"/>
    </location>
</feature>
<reference evidence="3 4" key="1">
    <citation type="submission" date="2024-01" db="EMBL/GenBank/DDBJ databases">
        <title>The genomes of 5 underutilized Papilionoideae crops provide insights into root nodulation and disease resistanc.</title>
        <authorList>
            <person name="Yuan L."/>
        </authorList>
    </citation>
    <scope>NUCLEOTIDE SEQUENCE [LARGE SCALE GENOMIC DNA]</scope>
    <source>
        <strain evidence="3">ZHUSHIDOU_FW_LH</strain>
        <tissue evidence="3">Leaf</tissue>
    </source>
</reference>
<feature type="transmembrane region" description="Helical" evidence="2">
    <location>
        <begin position="67"/>
        <end position="86"/>
    </location>
</feature>
<evidence type="ECO:0000313" key="3">
    <source>
        <dbReference type="EMBL" id="KAK7257964.1"/>
    </source>
</evidence>
<keyword evidence="2" id="KW-1133">Transmembrane helix</keyword>
<feature type="transmembrane region" description="Helical" evidence="2">
    <location>
        <begin position="29"/>
        <end position="47"/>
    </location>
</feature>
<evidence type="ECO:0008006" key="5">
    <source>
        <dbReference type="Google" id="ProtNLM"/>
    </source>
</evidence>
<dbReference type="PANTHER" id="PTHR33640">
    <property type="entry name" value="TRANSMEMBRANE PROTEIN"/>
    <property type="match status" value="1"/>
</dbReference>
<sequence length="303" mass="35383">MDSFNFTDVQAEKANVMLKHRKLRRIASLFRLVEVCVVMIFISRLPLQLPVSFKNSSEYFRDFSVFMNNPGFIFLIGNVIIITLFAQSGQFSSQGAKKNNPEPDLYQDFILKSTKNKKIQGEQKCLGKQNRGTEDRIKSGKQSMRTEDSIKSEEKSMKTEDSINHRRINGDMENNPENYRIYPRKISDYSIKKHRIEAENAKWAKKQSIKTGEAHISLEVKNYRRCETEILRHVQSEKEKPRRALRRCETENKMKSIQPSPPKEVEGISSPEDHMSNEEFRHTVEAFIAKQQRLLREEDHSLV</sequence>
<evidence type="ECO:0000256" key="1">
    <source>
        <dbReference type="SAM" id="MobiDB-lite"/>
    </source>
</evidence>
<keyword evidence="4" id="KW-1185">Reference proteome</keyword>
<feature type="compositionally biased region" description="Basic and acidic residues" evidence="1">
    <location>
        <begin position="131"/>
        <end position="161"/>
    </location>
</feature>
<dbReference type="EMBL" id="JAYWIO010000006">
    <property type="protein sequence ID" value="KAK7257964.1"/>
    <property type="molecule type" value="Genomic_DNA"/>
</dbReference>
<protein>
    <recommendedName>
        <fullName evidence="5">DUF4408 domain-containing protein</fullName>
    </recommendedName>
</protein>
<keyword evidence="2" id="KW-0472">Membrane</keyword>
<feature type="region of interest" description="Disordered" evidence="1">
    <location>
        <begin position="251"/>
        <end position="273"/>
    </location>
</feature>
<dbReference type="Proteomes" id="UP001372338">
    <property type="component" value="Unassembled WGS sequence"/>
</dbReference>
<gene>
    <name evidence="3" type="ORF">RIF29_32315</name>
</gene>
<dbReference type="AlphaFoldDB" id="A0AAN9HY21"/>
<name>A0AAN9HY21_CROPI</name>
<proteinExistence type="predicted"/>